<dbReference type="KEGG" id="nml:Namu_5325"/>
<dbReference type="STRING" id="479431.Namu_5325"/>
<evidence type="ECO:0000313" key="2">
    <source>
        <dbReference type="EMBL" id="ACV81591.1"/>
    </source>
</evidence>
<reference evidence="3" key="1">
    <citation type="submission" date="2009-09" db="EMBL/GenBank/DDBJ databases">
        <title>The complete genome of Nakamurella multipartita DSM 44233.</title>
        <authorList>
            <consortium name="US DOE Joint Genome Institute (JGI-PGF)"/>
            <person name="Lucas S."/>
            <person name="Copeland A."/>
            <person name="Lapidus A."/>
            <person name="Glavina del Rio T."/>
            <person name="Dalin E."/>
            <person name="Tice H."/>
            <person name="Bruce D."/>
            <person name="Goodwin L."/>
            <person name="Pitluck S."/>
            <person name="Kyrpides N."/>
            <person name="Mavromatis K."/>
            <person name="Ivanova N."/>
            <person name="Ovchinnikova G."/>
            <person name="Sims D."/>
            <person name="Meincke L."/>
            <person name="Brettin T."/>
            <person name="Detter J.C."/>
            <person name="Han C."/>
            <person name="Larimer F."/>
            <person name="Land M."/>
            <person name="Hauser L."/>
            <person name="Markowitz V."/>
            <person name="Cheng J.-F."/>
            <person name="Hugenholtz P."/>
            <person name="Woyke T."/>
            <person name="Wu D."/>
            <person name="Klenk H.-P."/>
            <person name="Eisen J.A."/>
        </authorList>
    </citation>
    <scope>NUCLEOTIDE SEQUENCE [LARGE SCALE GENOMIC DNA]</scope>
    <source>
        <strain evidence="3">ATCC 700099 / DSM 44233 / CIP 104796 / JCM 9543 / NBRC 105858 / Y-104</strain>
    </source>
</reference>
<accession>C8XDA1</accession>
<dbReference type="RefSeq" id="WP_015750395.1">
    <property type="nucleotide sequence ID" value="NC_013235.1"/>
</dbReference>
<reference evidence="2 3" key="2">
    <citation type="journal article" date="2010" name="Stand. Genomic Sci.">
        <title>Complete genome sequence of Nakamurella multipartita type strain (Y-104).</title>
        <authorList>
            <person name="Tice H."/>
            <person name="Mayilraj S."/>
            <person name="Sims D."/>
            <person name="Lapidus A."/>
            <person name="Nolan M."/>
            <person name="Lucas S."/>
            <person name="Glavina Del Rio T."/>
            <person name="Copeland A."/>
            <person name="Cheng J.F."/>
            <person name="Meincke L."/>
            <person name="Bruce D."/>
            <person name="Goodwin L."/>
            <person name="Pitluck S."/>
            <person name="Ivanova N."/>
            <person name="Mavromatis K."/>
            <person name="Ovchinnikova G."/>
            <person name="Pati A."/>
            <person name="Chen A."/>
            <person name="Palaniappan K."/>
            <person name="Land M."/>
            <person name="Hauser L."/>
            <person name="Chang Y.J."/>
            <person name="Jeffries C.D."/>
            <person name="Detter J.C."/>
            <person name="Brettin T."/>
            <person name="Rohde M."/>
            <person name="Goker M."/>
            <person name="Bristow J."/>
            <person name="Eisen J.A."/>
            <person name="Markowitz V."/>
            <person name="Hugenholtz P."/>
            <person name="Kyrpides N.C."/>
            <person name="Klenk H.P."/>
            <person name="Chen F."/>
        </authorList>
    </citation>
    <scope>NUCLEOTIDE SEQUENCE [LARGE SCALE GENOMIC DNA]</scope>
    <source>
        <strain evidence="3">ATCC 700099 / DSM 44233 / CIP 104796 / JCM 9543 / NBRC 105858 / Y-104</strain>
    </source>
</reference>
<protein>
    <submittedName>
        <fullName evidence="2">Uncharacterized protein</fullName>
    </submittedName>
</protein>
<evidence type="ECO:0000256" key="1">
    <source>
        <dbReference type="SAM" id="MobiDB-lite"/>
    </source>
</evidence>
<dbReference type="eggNOG" id="ENOG503068I">
    <property type="taxonomic scope" value="Bacteria"/>
</dbReference>
<organism evidence="2 3">
    <name type="scientific">Nakamurella multipartita (strain ATCC 700099 / DSM 44233 / CIP 104796 / JCM 9543 / NBRC 105858 / Y-104)</name>
    <name type="common">Microsphaera multipartita</name>
    <dbReference type="NCBI Taxonomy" id="479431"/>
    <lineage>
        <taxon>Bacteria</taxon>
        <taxon>Bacillati</taxon>
        <taxon>Actinomycetota</taxon>
        <taxon>Actinomycetes</taxon>
        <taxon>Nakamurellales</taxon>
        <taxon>Nakamurellaceae</taxon>
        <taxon>Nakamurella</taxon>
    </lineage>
</organism>
<dbReference type="HOGENOM" id="CLU_127668_0_0_11"/>
<dbReference type="Proteomes" id="UP000002218">
    <property type="component" value="Chromosome"/>
</dbReference>
<dbReference type="InParanoid" id="C8XDA1"/>
<sequence>MSGPLARFGSARRPDRPVVHPRPAGTDDATVDAVGKVSAAFEVVENARGFLYGFHRMSGEADLALQEALAALRAAGHDELAAEIDEVLVGRDVVPGMWTFQLVEAYDEHYYQVFRAVDALVRDRLSDGRPHVFEAEMKHREQRSGSQPAD</sequence>
<gene>
    <name evidence="2" type="ordered locus">Namu_5325</name>
</gene>
<proteinExistence type="predicted"/>
<dbReference type="AlphaFoldDB" id="C8XDA1"/>
<feature type="region of interest" description="Disordered" evidence="1">
    <location>
        <begin position="1"/>
        <end position="27"/>
    </location>
</feature>
<dbReference type="EMBL" id="CP001737">
    <property type="protein sequence ID" value="ACV81591.1"/>
    <property type="molecule type" value="Genomic_DNA"/>
</dbReference>
<keyword evidence="3" id="KW-1185">Reference proteome</keyword>
<evidence type="ECO:0000313" key="3">
    <source>
        <dbReference type="Proteomes" id="UP000002218"/>
    </source>
</evidence>
<name>C8XDA1_NAKMY</name>